<dbReference type="RefSeq" id="WP_354443865.1">
    <property type="nucleotide sequence ID" value="NZ_JBEPSH010000005.1"/>
</dbReference>
<dbReference type="Gene3D" id="3.40.190.290">
    <property type="match status" value="1"/>
</dbReference>
<dbReference type="CDD" id="cd05466">
    <property type="entry name" value="PBP2_LTTR_substrate"/>
    <property type="match status" value="1"/>
</dbReference>
<evidence type="ECO:0000259" key="5">
    <source>
        <dbReference type="PROSITE" id="PS50931"/>
    </source>
</evidence>
<gene>
    <name evidence="6" type="ORF">ABIE13_002566</name>
</gene>
<dbReference type="InterPro" id="IPR036390">
    <property type="entry name" value="WH_DNA-bd_sf"/>
</dbReference>
<dbReference type="Gene3D" id="1.10.10.10">
    <property type="entry name" value="Winged helix-like DNA-binding domain superfamily/Winged helix DNA-binding domain"/>
    <property type="match status" value="1"/>
</dbReference>
<dbReference type="Pfam" id="PF03466">
    <property type="entry name" value="LysR_substrate"/>
    <property type="match status" value="1"/>
</dbReference>
<dbReference type="PRINTS" id="PR00039">
    <property type="entry name" value="HTHLYSR"/>
</dbReference>
<evidence type="ECO:0000256" key="3">
    <source>
        <dbReference type="ARBA" id="ARBA00023125"/>
    </source>
</evidence>
<keyword evidence="7" id="KW-1185">Reference proteome</keyword>
<dbReference type="SUPFAM" id="SSF53850">
    <property type="entry name" value="Periplasmic binding protein-like II"/>
    <property type="match status" value="1"/>
</dbReference>
<dbReference type="Proteomes" id="UP001549320">
    <property type="component" value="Unassembled WGS sequence"/>
</dbReference>
<proteinExistence type="inferred from homology"/>
<dbReference type="InterPro" id="IPR000847">
    <property type="entry name" value="LysR_HTH_N"/>
</dbReference>
<keyword evidence="4" id="KW-0804">Transcription</keyword>
<organism evidence="6 7">
    <name type="scientific">Ottowia thiooxydans</name>
    <dbReference type="NCBI Taxonomy" id="219182"/>
    <lineage>
        <taxon>Bacteria</taxon>
        <taxon>Pseudomonadati</taxon>
        <taxon>Pseudomonadota</taxon>
        <taxon>Betaproteobacteria</taxon>
        <taxon>Burkholderiales</taxon>
        <taxon>Comamonadaceae</taxon>
        <taxon>Ottowia</taxon>
    </lineage>
</organism>
<accession>A0ABV2QA02</accession>
<evidence type="ECO:0000313" key="7">
    <source>
        <dbReference type="Proteomes" id="UP001549320"/>
    </source>
</evidence>
<sequence>MLTFKQLEAIYWVVELGGFAQAAARLNTTQSAVSKRVQELESLFDTPLFDRTLRTAQLSEKGQEMYHIAKSLLDQRNAAVEAFSRADVIERRLRIGVTEVAAMTWMPALMARIRLTWPRVIIELDADAMVPLRDKLLAGELDLIVVPSELEDSRLVKEVVGEVEMGWMCKPGLIRRKTIALDELTEQTFLVEGARSGTGRIFNRWLKSLGVVPENTIVSSNLVSIVAMTVSGLGVSRLPHRCLSPLISAGLLQVFRVTPQAPDIPYVAAYKKELRSTFLDAVVELVKECCDFSQPFQINTTTARR</sequence>
<dbReference type="InterPro" id="IPR036388">
    <property type="entry name" value="WH-like_DNA-bd_sf"/>
</dbReference>
<keyword evidence="3 6" id="KW-0238">DNA-binding</keyword>
<dbReference type="Pfam" id="PF00126">
    <property type="entry name" value="HTH_1"/>
    <property type="match status" value="1"/>
</dbReference>
<evidence type="ECO:0000256" key="2">
    <source>
        <dbReference type="ARBA" id="ARBA00023015"/>
    </source>
</evidence>
<keyword evidence="2" id="KW-0805">Transcription regulation</keyword>
<dbReference type="GO" id="GO:0003677">
    <property type="term" value="F:DNA binding"/>
    <property type="evidence" value="ECO:0007669"/>
    <property type="project" value="UniProtKB-KW"/>
</dbReference>
<reference evidence="6 7" key="1">
    <citation type="submission" date="2024-06" db="EMBL/GenBank/DDBJ databases">
        <title>Sorghum-associated microbial communities from plants grown in Nebraska, USA.</title>
        <authorList>
            <person name="Schachtman D."/>
        </authorList>
    </citation>
    <scope>NUCLEOTIDE SEQUENCE [LARGE SCALE GENOMIC DNA]</scope>
    <source>
        <strain evidence="6 7">2709</strain>
    </source>
</reference>
<evidence type="ECO:0000256" key="1">
    <source>
        <dbReference type="ARBA" id="ARBA00009437"/>
    </source>
</evidence>
<dbReference type="InterPro" id="IPR005119">
    <property type="entry name" value="LysR_subst-bd"/>
</dbReference>
<name>A0ABV2QA02_9BURK</name>
<evidence type="ECO:0000313" key="6">
    <source>
        <dbReference type="EMBL" id="MET4577455.1"/>
    </source>
</evidence>
<protein>
    <submittedName>
        <fullName evidence="6">DNA-binding transcriptional LysR family regulator</fullName>
    </submittedName>
</protein>
<dbReference type="SUPFAM" id="SSF46785">
    <property type="entry name" value="Winged helix' DNA-binding domain"/>
    <property type="match status" value="1"/>
</dbReference>
<dbReference type="PANTHER" id="PTHR30126:SF77">
    <property type="entry name" value="TRANSCRIPTIONAL REGULATORY PROTEIN"/>
    <property type="match status" value="1"/>
</dbReference>
<dbReference type="PANTHER" id="PTHR30126">
    <property type="entry name" value="HTH-TYPE TRANSCRIPTIONAL REGULATOR"/>
    <property type="match status" value="1"/>
</dbReference>
<evidence type="ECO:0000256" key="4">
    <source>
        <dbReference type="ARBA" id="ARBA00023163"/>
    </source>
</evidence>
<dbReference type="EMBL" id="JBEPSH010000005">
    <property type="protein sequence ID" value="MET4577455.1"/>
    <property type="molecule type" value="Genomic_DNA"/>
</dbReference>
<dbReference type="PROSITE" id="PS50931">
    <property type="entry name" value="HTH_LYSR"/>
    <property type="match status" value="1"/>
</dbReference>
<comment type="caution">
    <text evidence="6">The sequence shown here is derived from an EMBL/GenBank/DDBJ whole genome shotgun (WGS) entry which is preliminary data.</text>
</comment>
<comment type="similarity">
    <text evidence="1">Belongs to the LysR transcriptional regulatory family.</text>
</comment>
<feature type="domain" description="HTH lysR-type" evidence="5">
    <location>
        <begin position="2"/>
        <end position="59"/>
    </location>
</feature>